<sequence length="544" mass="61135">MTTHRGPGTPNTLDTFYEALVQSRPSKAALAAGHLSIGNKKFLLESVYAKPATPPPRRTPPDDTLDVLLLLQQSDGRWKLTDALSDCLYGAIPPVPPGVAPGMWATACALTVLRRQPEHYDRLEKACTLALAHVDSHVFECAKHTMPSVPLSIAPEVYIRGNTPVPQQPAVIDPDALSTKVLQDVPKKTRALLRRGCGAELDVHFANKRALSPYQAGEAIESCFRKSSQHLYAVPEVQDVWARAHVLYIHATKPPLYDLQYDHGAREKVVRVQGRYLRRPGVTRLETPKSMLEHVTTRWLTPVPVQDEVDRFSEAMRSHTMKPKWTVPPIHTQCSTSISVTRSEPLLRRRAPRPEDLPPERPRTLTPVEADVIASILQYEKVLACFLAKVDACSTLSARIFAEKIHAFDAFTQLAPAVVESTLACIEYVVALQDALAGPGAQHYVPFMWHGQPFLSTVLHQFDRLQARHDLVDWYGVDFYFECNPFLTATTVGCRKRSWTRDDVVQNSWWPETAYSPELRSAIAIGEERLLQHWRRSDDVHSWV</sequence>
<dbReference type="GeneID" id="19956500"/>
<dbReference type="OMA" id="WSQPIVC"/>
<dbReference type="RefSeq" id="XP_008620177.1">
    <property type="nucleotide sequence ID" value="XM_008621955.1"/>
</dbReference>
<dbReference type="eggNOG" id="ENOG502S6K7">
    <property type="taxonomic scope" value="Eukaryota"/>
</dbReference>
<proteinExistence type="predicted"/>
<dbReference type="AlphaFoldDB" id="T0R323"/>
<keyword evidence="3" id="KW-1185">Reference proteome</keyword>
<dbReference type="EMBL" id="JH767232">
    <property type="protein sequence ID" value="EQC26428.1"/>
    <property type="molecule type" value="Genomic_DNA"/>
</dbReference>
<dbReference type="InParanoid" id="T0R323"/>
<feature type="compositionally biased region" description="Basic and acidic residues" evidence="1">
    <location>
        <begin position="352"/>
        <end position="363"/>
    </location>
</feature>
<gene>
    <name evidence="2" type="ORF">SDRG_15773</name>
</gene>
<feature type="region of interest" description="Disordered" evidence="1">
    <location>
        <begin position="345"/>
        <end position="364"/>
    </location>
</feature>
<evidence type="ECO:0000313" key="3">
    <source>
        <dbReference type="Proteomes" id="UP000030762"/>
    </source>
</evidence>
<evidence type="ECO:0000313" key="2">
    <source>
        <dbReference type="EMBL" id="EQC26428.1"/>
    </source>
</evidence>
<organism evidence="2 3">
    <name type="scientific">Saprolegnia diclina (strain VS20)</name>
    <dbReference type="NCBI Taxonomy" id="1156394"/>
    <lineage>
        <taxon>Eukaryota</taxon>
        <taxon>Sar</taxon>
        <taxon>Stramenopiles</taxon>
        <taxon>Oomycota</taxon>
        <taxon>Saprolegniomycetes</taxon>
        <taxon>Saprolegniales</taxon>
        <taxon>Saprolegniaceae</taxon>
        <taxon>Saprolegnia</taxon>
    </lineage>
</organism>
<evidence type="ECO:0000256" key="1">
    <source>
        <dbReference type="SAM" id="MobiDB-lite"/>
    </source>
</evidence>
<reference evidence="2 3" key="1">
    <citation type="submission" date="2012-04" db="EMBL/GenBank/DDBJ databases">
        <title>The Genome Sequence of Saprolegnia declina VS20.</title>
        <authorList>
            <consortium name="The Broad Institute Genome Sequencing Platform"/>
            <person name="Russ C."/>
            <person name="Nusbaum C."/>
            <person name="Tyler B."/>
            <person name="van West P."/>
            <person name="Dieguez-Uribeondo J."/>
            <person name="de Bruijn I."/>
            <person name="Tripathy S."/>
            <person name="Jiang R."/>
            <person name="Young S.K."/>
            <person name="Zeng Q."/>
            <person name="Gargeya S."/>
            <person name="Fitzgerald M."/>
            <person name="Haas B."/>
            <person name="Abouelleil A."/>
            <person name="Alvarado L."/>
            <person name="Arachchi H.M."/>
            <person name="Berlin A."/>
            <person name="Chapman S.B."/>
            <person name="Goldberg J."/>
            <person name="Griggs A."/>
            <person name="Gujja S."/>
            <person name="Hansen M."/>
            <person name="Howarth C."/>
            <person name="Imamovic A."/>
            <person name="Larimer J."/>
            <person name="McCowen C."/>
            <person name="Montmayeur A."/>
            <person name="Murphy C."/>
            <person name="Neiman D."/>
            <person name="Pearson M."/>
            <person name="Priest M."/>
            <person name="Roberts A."/>
            <person name="Saif S."/>
            <person name="Shea T."/>
            <person name="Sisk P."/>
            <person name="Sykes S."/>
            <person name="Wortman J."/>
            <person name="Nusbaum C."/>
            <person name="Birren B."/>
        </authorList>
    </citation>
    <scope>NUCLEOTIDE SEQUENCE [LARGE SCALE GENOMIC DNA]</scope>
    <source>
        <strain evidence="2 3">VS20</strain>
    </source>
</reference>
<accession>T0R323</accession>
<dbReference type="STRING" id="1156394.T0R323"/>
<dbReference type="VEuPathDB" id="FungiDB:SDRG_15773"/>
<name>T0R323_SAPDV</name>
<dbReference type="OrthoDB" id="189929at2759"/>
<dbReference type="Proteomes" id="UP000030762">
    <property type="component" value="Unassembled WGS sequence"/>
</dbReference>
<protein>
    <submittedName>
        <fullName evidence="2">Uncharacterized protein</fullName>
    </submittedName>
</protein>